<dbReference type="Pfam" id="PF01565">
    <property type="entry name" value="FAD_binding_4"/>
    <property type="match status" value="1"/>
</dbReference>
<keyword evidence="6" id="KW-1185">Reference proteome</keyword>
<dbReference type="Gene3D" id="1.10.45.10">
    <property type="entry name" value="Vanillyl-alcohol Oxidase, Chain A, domain 4"/>
    <property type="match status" value="1"/>
</dbReference>
<dbReference type="Pfam" id="PF02913">
    <property type="entry name" value="FAD-oxidase_C"/>
    <property type="match status" value="1"/>
</dbReference>
<dbReference type="Gene3D" id="3.30.465.10">
    <property type="match status" value="1"/>
</dbReference>
<keyword evidence="3" id="KW-0274">FAD</keyword>
<dbReference type="Gene3D" id="3.30.43.10">
    <property type="entry name" value="Uridine Diphospho-n-acetylenolpyruvylglucosamine Reductase, domain 2"/>
    <property type="match status" value="1"/>
</dbReference>
<dbReference type="EMBL" id="BMDW01000008">
    <property type="protein sequence ID" value="GGA46823.1"/>
    <property type="molecule type" value="Genomic_DNA"/>
</dbReference>
<sequence length="487" mass="50450">MTDTAIERQTRLIQAVRTALGEKAVVTDPDDIAPWLDDWRGRYHGASAAILSPDTTEGVATIVRLAGEFGVPLVPQGGNTSMVGGATPPADGSALILSLRRMNRIRSINPAAKLAVVEAGVILETLHDAVNAQGMRFPLTLGARGSATIGGLTATNAGGTQVLRFGTMRSLVAGIEAVLPDGAIHDGLAALKKDNRGYDLTHLLVGAEGTLGVVTAVTLRLVPAVHDRATGWLAVESPAAALKALRVMEARSGSAIESFELVPKIALDLVLQHIPGTRPPFAGAHSWLVLVDYVSQSGGDGPAQAALEDLMQGVLATGLAQDGVVAASEAQAAAFWRLRDSISEAERAEGPTMAHDISVPVDAMPDFMLHAAAQVEAAFPGVHASAFGHLGDGNVHFHVNAPRGVDAARWRAEVGEPASHMVYDLVVAAGGSISAEHGIGQMKRGELARLSSPARMAALRAIKTGLDPHGLMNPGKLLALAESPSAP</sequence>
<evidence type="ECO:0000256" key="3">
    <source>
        <dbReference type="ARBA" id="ARBA00022827"/>
    </source>
</evidence>
<name>A0ABQ1GMJ1_9SPHN</name>
<dbReference type="InterPro" id="IPR016166">
    <property type="entry name" value="FAD-bd_PCMH"/>
</dbReference>
<dbReference type="InterPro" id="IPR016164">
    <property type="entry name" value="FAD-linked_Oxase-like_C"/>
</dbReference>
<dbReference type="InterPro" id="IPR016169">
    <property type="entry name" value="FAD-bd_PCMH_sub2"/>
</dbReference>
<dbReference type="InterPro" id="IPR006094">
    <property type="entry name" value="Oxid_FAD_bind_N"/>
</dbReference>
<comment type="caution">
    <text evidence="5">The sequence shown here is derived from an EMBL/GenBank/DDBJ whole genome shotgun (WGS) entry which is preliminary data.</text>
</comment>
<dbReference type="PANTHER" id="PTHR43716">
    <property type="entry name" value="D-2-HYDROXYGLUTARATE DEHYDROGENASE, MITOCHONDRIAL"/>
    <property type="match status" value="1"/>
</dbReference>
<dbReference type="PANTHER" id="PTHR43716:SF2">
    <property type="entry name" value="BLL6224 PROTEIN"/>
    <property type="match status" value="1"/>
</dbReference>
<dbReference type="PROSITE" id="PS51387">
    <property type="entry name" value="FAD_PCMH"/>
    <property type="match status" value="1"/>
</dbReference>
<evidence type="ECO:0000313" key="5">
    <source>
        <dbReference type="EMBL" id="GGA46823.1"/>
    </source>
</evidence>
<keyword evidence="2" id="KW-0285">Flavoprotein</keyword>
<feature type="domain" description="FAD-binding PCMH-type" evidence="4">
    <location>
        <begin position="43"/>
        <end position="224"/>
    </location>
</feature>
<dbReference type="InterPro" id="IPR051264">
    <property type="entry name" value="FAD-oxidored/transferase_4"/>
</dbReference>
<accession>A0ABQ1GMJ1</accession>
<gene>
    <name evidence="5" type="ORF">GCM10011395_16290</name>
</gene>
<dbReference type="InterPro" id="IPR016171">
    <property type="entry name" value="Vanillyl_alc_oxidase_C-sub2"/>
</dbReference>
<dbReference type="SUPFAM" id="SSF56176">
    <property type="entry name" value="FAD-binding/transporter-associated domain-like"/>
    <property type="match status" value="1"/>
</dbReference>
<organism evidence="5 6">
    <name type="scientific">Sphingomonas psychrolutea</name>
    <dbReference type="NCBI Taxonomy" id="1259676"/>
    <lineage>
        <taxon>Bacteria</taxon>
        <taxon>Pseudomonadati</taxon>
        <taxon>Pseudomonadota</taxon>
        <taxon>Alphaproteobacteria</taxon>
        <taxon>Sphingomonadales</taxon>
        <taxon>Sphingomonadaceae</taxon>
        <taxon>Sphingomonas</taxon>
    </lineage>
</organism>
<dbReference type="SUPFAM" id="SSF55103">
    <property type="entry name" value="FAD-linked oxidases, C-terminal domain"/>
    <property type="match status" value="1"/>
</dbReference>
<dbReference type="InterPro" id="IPR036318">
    <property type="entry name" value="FAD-bd_PCMH-like_sf"/>
</dbReference>
<comment type="similarity">
    <text evidence="1">Belongs to the FAD-binding oxidoreductase/transferase type 4 family.</text>
</comment>
<evidence type="ECO:0000259" key="4">
    <source>
        <dbReference type="PROSITE" id="PS51387"/>
    </source>
</evidence>
<dbReference type="Proteomes" id="UP000618591">
    <property type="component" value="Unassembled WGS sequence"/>
</dbReference>
<evidence type="ECO:0000313" key="6">
    <source>
        <dbReference type="Proteomes" id="UP000618591"/>
    </source>
</evidence>
<reference evidence="6" key="1">
    <citation type="journal article" date="2019" name="Int. J. Syst. Evol. Microbiol.">
        <title>The Global Catalogue of Microorganisms (GCM) 10K type strain sequencing project: providing services to taxonomists for standard genome sequencing and annotation.</title>
        <authorList>
            <consortium name="The Broad Institute Genomics Platform"/>
            <consortium name="The Broad Institute Genome Sequencing Center for Infectious Disease"/>
            <person name="Wu L."/>
            <person name="Ma J."/>
        </authorList>
    </citation>
    <scope>NUCLEOTIDE SEQUENCE [LARGE SCALE GENOMIC DNA]</scope>
    <source>
        <strain evidence="6">CGMCC 1.10106</strain>
    </source>
</reference>
<dbReference type="InterPro" id="IPR004113">
    <property type="entry name" value="FAD-bd_oxidored_4_C"/>
</dbReference>
<proteinExistence type="inferred from homology"/>
<evidence type="ECO:0000256" key="1">
    <source>
        <dbReference type="ARBA" id="ARBA00008000"/>
    </source>
</evidence>
<evidence type="ECO:0000256" key="2">
    <source>
        <dbReference type="ARBA" id="ARBA00022630"/>
    </source>
</evidence>
<dbReference type="InterPro" id="IPR016167">
    <property type="entry name" value="FAD-bd_PCMH_sub1"/>
</dbReference>
<dbReference type="Gene3D" id="3.30.70.2740">
    <property type="match status" value="1"/>
</dbReference>
<dbReference type="Gene3D" id="3.30.70.2190">
    <property type="match status" value="1"/>
</dbReference>
<protein>
    <submittedName>
        <fullName evidence="5">D-2-hydroxyacid dehydrogenase</fullName>
    </submittedName>
</protein>